<sequence>MQFKHFFSKLFGSISAVWNQMIQPVNQTVTWIVRATIKDYLLVLMWTLKNLAALFEKVGNQLALVIEGLLKENLSSPTELMPDFLVLAHQNIMSQMVENQLELPHLFIALVTGQETLGYVVEPVNYGVFLDSYLRVKEFQKSPECYWKTQSGWLNYFYPLPTNSETLSLAIAQPQTGNDSTSVDSSSVDHQEVLLVSTLIVTGEANRQCSSWLYIQQVCWKTINNLAAAFSAIKASELKQVASYLKIKGYRKMRKLELFLTLMMNLPVDMQLIN</sequence>
<reference evidence="1 2" key="1">
    <citation type="submission" date="2016-11" db="EMBL/GenBank/DDBJ databases">
        <title>Draft Genome Sequences of Nine Cyanobacterial Strains from Diverse Habitats.</title>
        <authorList>
            <person name="Zhu T."/>
            <person name="Hou S."/>
            <person name="Lu X."/>
            <person name="Hess W.R."/>
        </authorList>
    </citation>
    <scope>NUCLEOTIDE SEQUENCE [LARGE SCALE GENOMIC DNA]</scope>
    <source>
        <strain evidence="1 2">IAM M-71</strain>
    </source>
</reference>
<dbReference type="RefSeq" id="WP_073595659.1">
    <property type="nucleotide sequence ID" value="NZ_MRCE01000026.1"/>
</dbReference>
<dbReference type="STRING" id="454136.NIES2119_22075"/>
<dbReference type="AlphaFoldDB" id="A0A1U7IB81"/>
<dbReference type="EMBL" id="MRCE01000026">
    <property type="protein sequence ID" value="OKH33800.1"/>
    <property type="molecule type" value="Genomic_DNA"/>
</dbReference>
<proteinExistence type="predicted"/>
<gene>
    <name evidence="1" type="ORF">NIES2119_22075</name>
</gene>
<accession>A0A1U7IB81</accession>
<organism evidence="1 2">
    <name type="scientific">[Phormidium ambiguum] IAM M-71</name>
    <dbReference type="NCBI Taxonomy" id="454136"/>
    <lineage>
        <taxon>Bacteria</taxon>
        <taxon>Bacillati</taxon>
        <taxon>Cyanobacteriota</taxon>
        <taxon>Cyanophyceae</taxon>
        <taxon>Oscillatoriophycideae</taxon>
        <taxon>Aerosakkonematales</taxon>
        <taxon>Aerosakkonemataceae</taxon>
        <taxon>Floridanema</taxon>
    </lineage>
</organism>
<protein>
    <submittedName>
        <fullName evidence="1">Uncharacterized protein</fullName>
    </submittedName>
</protein>
<name>A0A1U7IB81_9CYAN</name>
<dbReference type="Proteomes" id="UP000185860">
    <property type="component" value="Unassembled WGS sequence"/>
</dbReference>
<evidence type="ECO:0000313" key="1">
    <source>
        <dbReference type="EMBL" id="OKH33800.1"/>
    </source>
</evidence>
<evidence type="ECO:0000313" key="2">
    <source>
        <dbReference type="Proteomes" id="UP000185860"/>
    </source>
</evidence>
<comment type="caution">
    <text evidence="1">The sequence shown here is derived from an EMBL/GenBank/DDBJ whole genome shotgun (WGS) entry which is preliminary data.</text>
</comment>